<reference evidence="1 2" key="1">
    <citation type="journal article" date="2012" name="Appl. Environ. Microbiol.">
        <title>Short-read sequencing for genomic analysis of the brown rot fungus Fibroporia radiculosa.</title>
        <authorList>
            <person name="Tang J.D."/>
            <person name="Perkins A.D."/>
            <person name="Sonstegard T.S."/>
            <person name="Schroeder S.G."/>
            <person name="Burgess S.C."/>
            <person name="Diehl S.V."/>
        </authorList>
    </citation>
    <scope>NUCLEOTIDE SEQUENCE [LARGE SCALE GENOMIC DNA]</scope>
    <source>
        <strain evidence="1 2">TFFH 294</strain>
    </source>
</reference>
<sequence length="246" mass="27656">MDITSKRTTKLSVPHTYDKEVTLVGTLEQLAPDEPTQGRRIALILHGSMGHKDYLFQKRLGLKLPIDSFRFDFTGSHESSGQWRLGKIEGDAFDIHVVAEYLNRRYGYMVDLLVGHSRGSVAAMIWLCNYPQAATRSVRGVTSEDHAEFAGVNTSVVWDRFPAGIDVLTMHGLMDAVVPPFDAVIYAQAYGARSPGTHNLYYVEDADHNFTGMADQVVATIREWFDMLERKELRTGIWHTGVKPKL</sequence>
<protein>
    <recommendedName>
        <fullName evidence="3">Ectomycorrhiza-regulated esterase</fullName>
    </recommendedName>
</protein>
<accession>J4G6L6</accession>
<dbReference type="InterPro" id="IPR029058">
    <property type="entry name" value="AB_hydrolase_fold"/>
</dbReference>
<dbReference type="AlphaFoldDB" id="J4G6L6"/>
<dbReference type="STRING" id="599839.J4G6L6"/>
<proteinExistence type="predicted"/>
<dbReference type="EMBL" id="HE797054">
    <property type="protein sequence ID" value="CCM01873.1"/>
    <property type="molecule type" value="Genomic_DNA"/>
</dbReference>
<evidence type="ECO:0008006" key="3">
    <source>
        <dbReference type="Google" id="ProtNLM"/>
    </source>
</evidence>
<dbReference type="GeneID" id="24096784"/>
<dbReference type="SUPFAM" id="SSF53474">
    <property type="entry name" value="alpha/beta-Hydrolases"/>
    <property type="match status" value="1"/>
</dbReference>
<dbReference type="Gene3D" id="3.40.50.1820">
    <property type="entry name" value="alpha/beta hydrolase"/>
    <property type="match status" value="1"/>
</dbReference>
<dbReference type="InParanoid" id="J4G6L6"/>
<dbReference type="Proteomes" id="UP000006352">
    <property type="component" value="Unassembled WGS sequence"/>
</dbReference>
<dbReference type="HOGENOM" id="CLU_048353_0_1_1"/>
<keyword evidence="2" id="KW-1185">Reference proteome</keyword>
<gene>
    <name evidence="1" type="ORF">FIBRA_03944</name>
</gene>
<dbReference type="RefSeq" id="XP_012181156.1">
    <property type="nucleotide sequence ID" value="XM_012325766.1"/>
</dbReference>
<name>J4G6L6_9APHY</name>
<organism evidence="1 2">
    <name type="scientific">Fibroporia radiculosa</name>
    <dbReference type="NCBI Taxonomy" id="599839"/>
    <lineage>
        <taxon>Eukaryota</taxon>
        <taxon>Fungi</taxon>
        <taxon>Dikarya</taxon>
        <taxon>Basidiomycota</taxon>
        <taxon>Agaricomycotina</taxon>
        <taxon>Agaricomycetes</taxon>
        <taxon>Polyporales</taxon>
        <taxon>Fibroporiaceae</taxon>
        <taxon>Fibroporia</taxon>
    </lineage>
</organism>
<evidence type="ECO:0000313" key="1">
    <source>
        <dbReference type="EMBL" id="CCM01873.1"/>
    </source>
</evidence>
<dbReference type="OrthoDB" id="9988524at2759"/>
<evidence type="ECO:0000313" key="2">
    <source>
        <dbReference type="Proteomes" id="UP000006352"/>
    </source>
</evidence>